<dbReference type="EMBL" id="CADIKM010000013">
    <property type="protein sequence ID" value="CAB3790933.1"/>
    <property type="molecule type" value="Genomic_DNA"/>
</dbReference>
<dbReference type="GO" id="GO:0031418">
    <property type="term" value="F:L-ascorbic acid binding"/>
    <property type="evidence" value="ECO:0007669"/>
    <property type="project" value="UniProtKB-KW"/>
</dbReference>
<feature type="domain" description="Fe2OG dioxygenase" evidence="7">
    <location>
        <begin position="115"/>
        <end position="210"/>
    </location>
</feature>
<keyword evidence="9" id="KW-1185">Reference proteome</keyword>
<keyword evidence="6" id="KW-0408">Iron</keyword>
<dbReference type="PROSITE" id="PS51471">
    <property type="entry name" value="FE2OG_OXY"/>
    <property type="match status" value="1"/>
</dbReference>
<dbReference type="Gene3D" id="2.60.120.620">
    <property type="entry name" value="q2cbj1_9rhob like domain"/>
    <property type="match status" value="1"/>
</dbReference>
<dbReference type="AlphaFoldDB" id="A0A6S7CXZ5"/>
<dbReference type="RefSeq" id="WP_175105595.1">
    <property type="nucleotide sequence ID" value="NZ_CADIKM010000013.1"/>
</dbReference>
<evidence type="ECO:0000256" key="1">
    <source>
        <dbReference type="ARBA" id="ARBA00001961"/>
    </source>
</evidence>
<keyword evidence="3" id="KW-0847">Vitamin C</keyword>
<evidence type="ECO:0000256" key="5">
    <source>
        <dbReference type="ARBA" id="ARBA00023002"/>
    </source>
</evidence>
<evidence type="ECO:0000313" key="8">
    <source>
        <dbReference type="EMBL" id="CAB3790933.1"/>
    </source>
</evidence>
<dbReference type="SMART" id="SM00702">
    <property type="entry name" value="P4Hc"/>
    <property type="match status" value="1"/>
</dbReference>
<organism evidence="8 9">
    <name type="scientific">Pararobbsia alpina</name>
    <dbReference type="NCBI Taxonomy" id="621374"/>
    <lineage>
        <taxon>Bacteria</taxon>
        <taxon>Pseudomonadati</taxon>
        <taxon>Pseudomonadota</taxon>
        <taxon>Betaproteobacteria</taxon>
        <taxon>Burkholderiales</taxon>
        <taxon>Burkholderiaceae</taxon>
        <taxon>Pararobbsia</taxon>
    </lineage>
</organism>
<evidence type="ECO:0000256" key="2">
    <source>
        <dbReference type="ARBA" id="ARBA00022723"/>
    </source>
</evidence>
<evidence type="ECO:0000313" key="9">
    <source>
        <dbReference type="Proteomes" id="UP000494115"/>
    </source>
</evidence>
<dbReference type="InterPro" id="IPR044862">
    <property type="entry name" value="Pro_4_hyd_alph_FE2OG_OXY"/>
</dbReference>
<keyword evidence="4" id="KW-0223">Dioxygenase</keyword>
<sequence>MSRSHLAAAHVDAPGDEGYQRIAAALHDHGWSEQDDFLPPDLTRALASECAALEAAGALMQARVSQGTDRSLRPELRGDRIKWLEAGQSLACDRYLAILETLRVVLNRELFLGLDNYETHFAFYPPGASYRPHRDRFRHDDSRSVSIVVYLNANWLPDHGGALRLHPQGRVTHDILPVGGRLAVFLSADMLHEVLPATRGRSSLTGWFRVRS</sequence>
<dbReference type="InterPro" id="IPR051559">
    <property type="entry name" value="HIF_prolyl_hydroxylases"/>
</dbReference>
<accession>A0A6S7CXZ5</accession>
<keyword evidence="5" id="KW-0560">Oxidoreductase</keyword>
<evidence type="ECO:0000256" key="6">
    <source>
        <dbReference type="ARBA" id="ARBA00023004"/>
    </source>
</evidence>
<name>A0A6S7CXZ5_9BURK</name>
<evidence type="ECO:0000256" key="4">
    <source>
        <dbReference type="ARBA" id="ARBA00022964"/>
    </source>
</evidence>
<evidence type="ECO:0000256" key="3">
    <source>
        <dbReference type="ARBA" id="ARBA00022896"/>
    </source>
</evidence>
<keyword evidence="2" id="KW-0479">Metal-binding</keyword>
<dbReference type="GO" id="GO:0031543">
    <property type="term" value="F:peptidyl-proline dioxygenase activity"/>
    <property type="evidence" value="ECO:0007669"/>
    <property type="project" value="TreeGrafter"/>
</dbReference>
<reference evidence="8 9" key="1">
    <citation type="submission" date="2020-04" db="EMBL/GenBank/DDBJ databases">
        <authorList>
            <person name="De Canck E."/>
        </authorList>
    </citation>
    <scope>NUCLEOTIDE SEQUENCE [LARGE SCALE GENOMIC DNA]</scope>
    <source>
        <strain evidence="8 9">LMG 28138</strain>
    </source>
</reference>
<dbReference type="GO" id="GO:0071456">
    <property type="term" value="P:cellular response to hypoxia"/>
    <property type="evidence" value="ECO:0007669"/>
    <property type="project" value="TreeGrafter"/>
</dbReference>
<dbReference type="Pfam" id="PF13640">
    <property type="entry name" value="2OG-FeII_Oxy_3"/>
    <property type="match status" value="1"/>
</dbReference>
<dbReference type="InterPro" id="IPR006620">
    <property type="entry name" value="Pro_4_hyd_alph"/>
</dbReference>
<evidence type="ECO:0000259" key="7">
    <source>
        <dbReference type="PROSITE" id="PS51471"/>
    </source>
</evidence>
<dbReference type="PANTHER" id="PTHR12907">
    <property type="entry name" value="EGL NINE HOMOLOG-RELATED"/>
    <property type="match status" value="1"/>
</dbReference>
<dbReference type="PANTHER" id="PTHR12907:SF26">
    <property type="entry name" value="HIF PROLYL HYDROXYLASE, ISOFORM C"/>
    <property type="match status" value="1"/>
</dbReference>
<dbReference type="GO" id="GO:0008198">
    <property type="term" value="F:ferrous iron binding"/>
    <property type="evidence" value="ECO:0007669"/>
    <property type="project" value="TreeGrafter"/>
</dbReference>
<dbReference type="Proteomes" id="UP000494115">
    <property type="component" value="Unassembled WGS sequence"/>
</dbReference>
<dbReference type="InterPro" id="IPR005123">
    <property type="entry name" value="Oxoglu/Fe-dep_dioxygenase_dom"/>
</dbReference>
<protein>
    <recommendedName>
        <fullName evidence="7">Fe2OG dioxygenase domain-containing protein</fullName>
    </recommendedName>
</protein>
<proteinExistence type="predicted"/>
<comment type="cofactor">
    <cofactor evidence="1">
        <name>L-ascorbate</name>
        <dbReference type="ChEBI" id="CHEBI:38290"/>
    </cofactor>
</comment>
<gene>
    <name evidence="8" type="ORF">LMG28138_03064</name>
</gene>